<comment type="caution">
    <text evidence="1">The sequence shown here is derived from an EMBL/GenBank/DDBJ whole genome shotgun (WGS) entry which is preliminary data.</text>
</comment>
<organism evidence="1 2">
    <name type="scientific">Fusarium solani</name>
    <name type="common">Filamentous fungus</name>
    <dbReference type="NCBI Taxonomy" id="169388"/>
    <lineage>
        <taxon>Eukaryota</taxon>
        <taxon>Fungi</taxon>
        <taxon>Dikarya</taxon>
        <taxon>Ascomycota</taxon>
        <taxon>Pezizomycotina</taxon>
        <taxon>Sordariomycetes</taxon>
        <taxon>Hypocreomycetidae</taxon>
        <taxon>Hypocreales</taxon>
        <taxon>Nectriaceae</taxon>
        <taxon>Fusarium</taxon>
        <taxon>Fusarium solani species complex</taxon>
    </lineage>
</organism>
<dbReference type="AlphaFoldDB" id="A0A9P9GP59"/>
<accession>A0A9P9GP59</accession>
<name>A0A9P9GP59_FUSSL</name>
<sequence>MNTSFRNEDGSFCEYHVTLQSNFPSATALQGKGDPQSQVVRDVDLASSRPHGQGPRPGRIFGGRSGHVGFTWLRVGLTADGVHQML</sequence>
<protein>
    <submittedName>
        <fullName evidence="1">Uncharacterized protein</fullName>
    </submittedName>
</protein>
<reference evidence="1" key="1">
    <citation type="journal article" date="2021" name="Nat. Commun.">
        <title>Genetic determinants of endophytism in the Arabidopsis root mycobiome.</title>
        <authorList>
            <person name="Mesny F."/>
            <person name="Miyauchi S."/>
            <person name="Thiergart T."/>
            <person name="Pickel B."/>
            <person name="Atanasova L."/>
            <person name="Karlsson M."/>
            <person name="Huettel B."/>
            <person name="Barry K.W."/>
            <person name="Haridas S."/>
            <person name="Chen C."/>
            <person name="Bauer D."/>
            <person name="Andreopoulos W."/>
            <person name="Pangilinan J."/>
            <person name="LaButti K."/>
            <person name="Riley R."/>
            <person name="Lipzen A."/>
            <person name="Clum A."/>
            <person name="Drula E."/>
            <person name="Henrissat B."/>
            <person name="Kohler A."/>
            <person name="Grigoriev I.V."/>
            <person name="Martin F.M."/>
            <person name="Hacquard S."/>
        </authorList>
    </citation>
    <scope>NUCLEOTIDE SEQUENCE</scope>
    <source>
        <strain evidence="1">FSSC 5 MPI-SDFR-AT-0091</strain>
    </source>
</reference>
<evidence type="ECO:0000313" key="1">
    <source>
        <dbReference type="EMBL" id="KAH7243168.1"/>
    </source>
</evidence>
<gene>
    <name evidence="1" type="ORF">B0J15DRAFT_501971</name>
</gene>
<evidence type="ECO:0000313" key="2">
    <source>
        <dbReference type="Proteomes" id="UP000736672"/>
    </source>
</evidence>
<keyword evidence="2" id="KW-1185">Reference proteome</keyword>
<dbReference type="OrthoDB" id="10395674at2759"/>
<proteinExistence type="predicted"/>
<dbReference type="Proteomes" id="UP000736672">
    <property type="component" value="Unassembled WGS sequence"/>
</dbReference>
<dbReference type="EMBL" id="JAGTJS010000019">
    <property type="protein sequence ID" value="KAH7243168.1"/>
    <property type="molecule type" value="Genomic_DNA"/>
</dbReference>